<evidence type="ECO:0000313" key="2">
    <source>
        <dbReference type="EMBL" id="CAB4766954.1"/>
    </source>
</evidence>
<proteinExistence type="predicted"/>
<evidence type="ECO:0000256" key="1">
    <source>
        <dbReference type="SAM" id="MobiDB-lite"/>
    </source>
</evidence>
<name>A0A6J6V5P2_9ZZZZ</name>
<protein>
    <submittedName>
        <fullName evidence="2">Unannotated protein</fullName>
    </submittedName>
</protein>
<feature type="compositionally biased region" description="Low complexity" evidence="1">
    <location>
        <begin position="73"/>
        <end position="88"/>
    </location>
</feature>
<feature type="region of interest" description="Disordered" evidence="1">
    <location>
        <begin position="62"/>
        <end position="88"/>
    </location>
</feature>
<gene>
    <name evidence="2" type="ORF">UFOPK2870_01090</name>
</gene>
<accession>A0A6J6V5P2</accession>
<organism evidence="2">
    <name type="scientific">freshwater metagenome</name>
    <dbReference type="NCBI Taxonomy" id="449393"/>
    <lineage>
        <taxon>unclassified sequences</taxon>
        <taxon>metagenomes</taxon>
        <taxon>ecological metagenomes</taxon>
    </lineage>
</organism>
<reference evidence="2" key="1">
    <citation type="submission" date="2020-05" db="EMBL/GenBank/DDBJ databases">
        <authorList>
            <person name="Chiriac C."/>
            <person name="Salcher M."/>
            <person name="Ghai R."/>
            <person name="Kavagutti S V."/>
        </authorList>
    </citation>
    <scope>NUCLEOTIDE SEQUENCE</scope>
</reference>
<dbReference type="AlphaFoldDB" id="A0A6J6V5P2"/>
<sequence length="163" mass="17013">MKFNRLGAFTLGVVITAVSVGAVSFVNAAGDATINACANKKTGSMRYLAKGSCKKTETLLSWNQMGPQGTPGATGTKGEAGSASSSTSVSTQSVTLRYLAATTSDSRFDGDSDCGSGTQTAYSPGYSYFGGEEFYSWYSVSLSTAQNWQRLKSCEITVNVVSP</sequence>
<dbReference type="EMBL" id="CAEZZL010000099">
    <property type="protein sequence ID" value="CAB4766954.1"/>
    <property type="molecule type" value="Genomic_DNA"/>
</dbReference>